<sequence>MPALQSDFARESAAFVRIDTSLRAYWHTLFDVCPALLELSGPDGLRIFRPFMAWAEAQRLSLGWSVYLWVYRWLCQSEFAARLPPTLAETLLAASAARWAAVDRGRHAGIVLADAQAASPVLVAGWKCASVDGARRVERIALDEPLDAPPDRFGHFLVPGFTLDTFPGWMAVPR</sequence>
<dbReference type="EMBL" id="CP017755">
    <property type="protein sequence ID" value="AOZ11053.1"/>
    <property type="molecule type" value="Genomic_DNA"/>
</dbReference>
<evidence type="ECO:0000313" key="1">
    <source>
        <dbReference type="EMBL" id="AOZ11053.1"/>
    </source>
</evidence>
<name>A0ABN4TV23_9BURK</name>
<evidence type="ECO:0000313" key="2">
    <source>
        <dbReference type="Proteomes" id="UP000177515"/>
    </source>
</evidence>
<protein>
    <submittedName>
        <fullName evidence="1">Methanobactin biosynthesis cassette protein MbnC</fullName>
    </submittedName>
</protein>
<accession>A0ABN4TV23</accession>
<dbReference type="NCBIfam" id="TIGR04160">
    <property type="entry name" value="methbact_MbnC"/>
    <property type="match status" value="1"/>
</dbReference>
<gene>
    <name evidence="1" type="ORF">BKK80_33920</name>
</gene>
<dbReference type="InterPro" id="IPR023973">
    <property type="entry name" value="MbnC-like"/>
</dbReference>
<proteinExistence type="predicted"/>
<dbReference type="NCBIfam" id="TIGR04061">
    <property type="entry name" value="AZL_007950_fam"/>
    <property type="match status" value="1"/>
</dbReference>
<reference evidence="1 2" key="1">
    <citation type="submission" date="2016-10" db="EMBL/GenBank/DDBJ databases">
        <title>Complete genome sequences of three Cupriavidus strains isolated from various Malaysian environments.</title>
        <authorList>
            <person name="Abdullah A.A.-A."/>
            <person name="Shafie N.A.H."/>
            <person name="Lau N.S."/>
        </authorList>
    </citation>
    <scope>NUCLEOTIDE SEQUENCE [LARGE SCALE GENOMIC DNA]</scope>
    <source>
        <strain evidence="1 2">USMAA1020</strain>
    </source>
</reference>
<organism evidence="1 2">
    <name type="scientific">Cupriavidus malaysiensis</name>
    <dbReference type="NCBI Taxonomy" id="367825"/>
    <lineage>
        <taxon>Bacteria</taxon>
        <taxon>Pseudomonadati</taxon>
        <taxon>Pseudomonadota</taxon>
        <taxon>Betaproteobacteria</taxon>
        <taxon>Burkholderiales</taxon>
        <taxon>Burkholderiaceae</taxon>
        <taxon>Cupriavidus</taxon>
    </lineage>
</organism>
<keyword evidence="2" id="KW-1185">Reference proteome</keyword>
<dbReference type="Proteomes" id="UP000177515">
    <property type="component" value="Chromosome 2"/>
</dbReference>